<feature type="transmembrane region" description="Helical" evidence="7">
    <location>
        <begin position="213"/>
        <end position="234"/>
    </location>
</feature>
<accession>S5LUJ5</accession>
<evidence type="ECO:0000256" key="2">
    <source>
        <dbReference type="ARBA" id="ARBA00022448"/>
    </source>
</evidence>
<dbReference type="RefSeq" id="WP_020834608.1">
    <property type="nucleotide sequence ID" value="NC_021846.1"/>
</dbReference>
<comment type="subcellular location">
    <subcellularLocation>
        <location evidence="1 7">Cell membrane</location>
        <topology evidence="1 7">Multi-pass membrane protein</topology>
    </subcellularLocation>
</comment>
<keyword evidence="3" id="KW-1003">Cell membrane</keyword>
<keyword evidence="10" id="KW-1185">Reference proteome</keyword>
<dbReference type="EMBL" id="CP005074">
    <property type="protein sequence ID" value="AGR41469.1"/>
    <property type="molecule type" value="Genomic_DNA"/>
</dbReference>
<name>S5LUJ5_9MOLU</name>
<feature type="transmembrane region" description="Helical" evidence="7">
    <location>
        <begin position="384"/>
        <end position="412"/>
    </location>
</feature>
<evidence type="ECO:0000256" key="3">
    <source>
        <dbReference type="ARBA" id="ARBA00022475"/>
    </source>
</evidence>
<gene>
    <name evidence="9" type="primary">oppB</name>
    <name evidence="9" type="ORF">STAIW_v1c08830</name>
</gene>
<dbReference type="PROSITE" id="PS50928">
    <property type="entry name" value="ABC_TM1"/>
    <property type="match status" value="1"/>
</dbReference>
<dbReference type="AlphaFoldDB" id="S5LUJ5"/>
<dbReference type="OrthoDB" id="9773221at2"/>
<dbReference type="Gene3D" id="1.10.3720.10">
    <property type="entry name" value="MetI-like"/>
    <property type="match status" value="1"/>
</dbReference>
<dbReference type="HOGENOM" id="CLU_672517_0_0_14"/>
<dbReference type="Pfam" id="PF00528">
    <property type="entry name" value="BPD_transp_1"/>
    <property type="match status" value="1"/>
</dbReference>
<feature type="transmembrane region" description="Helical" evidence="7">
    <location>
        <begin position="282"/>
        <end position="302"/>
    </location>
</feature>
<keyword evidence="6 7" id="KW-0472">Membrane</keyword>
<evidence type="ECO:0000256" key="6">
    <source>
        <dbReference type="ARBA" id="ARBA00023136"/>
    </source>
</evidence>
<dbReference type="CDD" id="cd06261">
    <property type="entry name" value="TM_PBP2"/>
    <property type="match status" value="1"/>
</dbReference>
<proteinExistence type="inferred from homology"/>
<evidence type="ECO:0000256" key="5">
    <source>
        <dbReference type="ARBA" id="ARBA00022989"/>
    </source>
</evidence>
<protein>
    <submittedName>
        <fullName evidence="9">Oligopeptide ABC transporter permease</fullName>
    </submittedName>
</protein>
<comment type="similarity">
    <text evidence="7">Belongs to the binding-protein-dependent transport system permease family.</text>
</comment>
<dbReference type="eggNOG" id="COG0601">
    <property type="taxonomic scope" value="Bacteria"/>
</dbReference>
<dbReference type="PANTHER" id="PTHR30465">
    <property type="entry name" value="INNER MEMBRANE ABC TRANSPORTER"/>
    <property type="match status" value="1"/>
</dbReference>
<dbReference type="NCBIfam" id="NF043081">
    <property type="entry name" value="MMSYN1_0165"/>
    <property type="match status" value="1"/>
</dbReference>
<feature type="transmembrane region" description="Helical" evidence="7">
    <location>
        <begin position="246"/>
        <end position="270"/>
    </location>
</feature>
<evidence type="ECO:0000259" key="8">
    <source>
        <dbReference type="PROSITE" id="PS50928"/>
    </source>
</evidence>
<evidence type="ECO:0000256" key="1">
    <source>
        <dbReference type="ARBA" id="ARBA00004651"/>
    </source>
</evidence>
<organism evidence="9 10">
    <name type="scientific">Spiroplasma taiwanense CT-1</name>
    <dbReference type="NCBI Taxonomy" id="1276220"/>
    <lineage>
        <taxon>Bacteria</taxon>
        <taxon>Bacillati</taxon>
        <taxon>Mycoplasmatota</taxon>
        <taxon>Mollicutes</taxon>
        <taxon>Entomoplasmatales</taxon>
        <taxon>Spiroplasmataceae</taxon>
        <taxon>Spiroplasma</taxon>
    </lineage>
</organism>
<dbReference type="PATRIC" id="fig|1276220.3.peg.901"/>
<feature type="transmembrane region" description="Helical" evidence="7">
    <location>
        <begin position="329"/>
        <end position="356"/>
    </location>
</feature>
<sequence>MNEKNNIKKLKENENEYINKNEKEKERIKILILDIKKNKLFKKKKVNLNILNYKIGVLNNKKNDFLSSYPLLTYSLKRIFYAIITLYIAIAVLYALLNIVASDSIYIGDIDLNKNNIIYGSEQYYNLIENRKKLLGVDGSLLSQIIIYLRNITPFIPKEILTDAHYESDGSITGTMVTKLFYLGITFTDSGGFAKGTFVQTILSNNMPVSFQLGAIATVISFFIGIPIGIYAAINKENVKDNFITWFCLIMFALPALVIVRLFFQFSIYYLGAGSLWTDSTLYTKIFPVLLLVLLGTPAIIFETRRYIVNEMSADYTKFALSKGMTNRYVFFVHIFRIAGIAIIRSIPAALIANLFGASLLVEQSWSVLGMANTTVSAISQTDLFLILGIVLVSASISLLLSLISDLLMALLDPRVKLMEKKKG</sequence>
<dbReference type="SUPFAM" id="SSF161098">
    <property type="entry name" value="MetI-like"/>
    <property type="match status" value="1"/>
</dbReference>
<reference evidence="9 10" key="1">
    <citation type="journal article" date="2013" name="Genome Biol. Evol.">
        <title>Comparison of metabolic capacities and inference of gene content evolution in mosquito-associated Spiroplasma diminutum and S. taiwanense.</title>
        <authorList>
            <person name="Lo W.S."/>
            <person name="Ku C."/>
            <person name="Chen L.L."/>
            <person name="Chang T.H."/>
            <person name="Kuo C.H."/>
        </authorList>
    </citation>
    <scope>NUCLEOTIDE SEQUENCE [LARGE SCALE GENOMIC DNA]</scope>
    <source>
        <strain evidence="9">CT-1</strain>
    </source>
</reference>
<dbReference type="InterPro" id="IPR000515">
    <property type="entry name" value="MetI-like"/>
</dbReference>
<dbReference type="KEGG" id="stai:STAIW_v1c08830"/>
<evidence type="ECO:0000313" key="10">
    <source>
        <dbReference type="Proteomes" id="UP000014984"/>
    </source>
</evidence>
<evidence type="ECO:0000313" key="9">
    <source>
        <dbReference type="EMBL" id="AGR41469.1"/>
    </source>
</evidence>
<feature type="domain" description="ABC transmembrane type-1" evidence="8">
    <location>
        <begin position="207"/>
        <end position="409"/>
    </location>
</feature>
<evidence type="ECO:0000256" key="4">
    <source>
        <dbReference type="ARBA" id="ARBA00022692"/>
    </source>
</evidence>
<keyword evidence="4 7" id="KW-0812">Transmembrane</keyword>
<dbReference type="PANTHER" id="PTHR30465:SF0">
    <property type="entry name" value="OLIGOPEPTIDE TRANSPORT SYSTEM PERMEASE PROTEIN APPB"/>
    <property type="match status" value="1"/>
</dbReference>
<feature type="transmembrane region" description="Helical" evidence="7">
    <location>
        <begin position="79"/>
        <end position="101"/>
    </location>
</feature>
<dbReference type="Proteomes" id="UP000014984">
    <property type="component" value="Chromosome"/>
</dbReference>
<dbReference type="STRING" id="1276220.STAIW_v1c08830"/>
<dbReference type="InterPro" id="IPR035906">
    <property type="entry name" value="MetI-like_sf"/>
</dbReference>
<dbReference type="GO" id="GO:0055085">
    <property type="term" value="P:transmembrane transport"/>
    <property type="evidence" value="ECO:0007669"/>
    <property type="project" value="InterPro"/>
</dbReference>
<dbReference type="GO" id="GO:0005886">
    <property type="term" value="C:plasma membrane"/>
    <property type="evidence" value="ECO:0007669"/>
    <property type="project" value="UniProtKB-SubCell"/>
</dbReference>
<evidence type="ECO:0000256" key="7">
    <source>
        <dbReference type="RuleBase" id="RU363032"/>
    </source>
</evidence>
<keyword evidence="5 7" id="KW-1133">Transmembrane helix</keyword>
<keyword evidence="2 7" id="KW-0813">Transport</keyword>